<dbReference type="Ensembl" id="ENSCINT00000019428.3">
    <property type="protein sequence ID" value="ENSCINP00000019428.3"/>
    <property type="gene ID" value="ENSCING00000009545.3"/>
</dbReference>
<comment type="subcellular location">
    <subcellularLocation>
        <location evidence="1">Nucleus</location>
    </subcellularLocation>
</comment>
<dbReference type="InterPro" id="IPR004018">
    <property type="entry name" value="RPEL_repeat"/>
</dbReference>
<keyword evidence="3" id="KW-0539">Nucleus</keyword>
<dbReference type="OMA" id="WADICIF"/>
<protein>
    <recommendedName>
        <fullName evidence="7">Phosphatase and actin regulator</fullName>
    </recommendedName>
</protein>
<evidence type="ECO:0000256" key="3">
    <source>
        <dbReference type="ARBA" id="ARBA00023242"/>
    </source>
</evidence>
<dbReference type="Gene3D" id="6.10.140.2040">
    <property type="match status" value="1"/>
</dbReference>
<dbReference type="Gene3D" id="6.10.150.10">
    <property type="match status" value="1"/>
</dbReference>
<evidence type="ECO:0000313" key="5">
    <source>
        <dbReference type="Ensembl" id="ENSCINP00000019428.3"/>
    </source>
</evidence>
<reference evidence="5" key="4">
    <citation type="submission" date="2025-09" db="UniProtKB">
        <authorList>
            <consortium name="Ensembl"/>
        </authorList>
    </citation>
    <scope>IDENTIFICATION</scope>
</reference>
<evidence type="ECO:0000256" key="1">
    <source>
        <dbReference type="ARBA" id="ARBA00004123"/>
    </source>
</evidence>
<dbReference type="SMART" id="SM00707">
    <property type="entry name" value="RPEL"/>
    <property type="match status" value="3"/>
</dbReference>
<organism evidence="5 6">
    <name type="scientific">Ciona intestinalis</name>
    <name type="common">Transparent sea squirt</name>
    <name type="synonym">Ascidia intestinalis</name>
    <dbReference type="NCBI Taxonomy" id="7719"/>
    <lineage>
        <taxon>Eukaryota</taxon>
        <taxon>Metazoa</taxon>
        <taxon>Chordata</taxon>
        <taxon>Tunicata</taxon>
        <taxon>Ascidiacea</taxon>
        <taxon>Phlebobranchia</taxon>
        <taxon>Cionidae</taxon>
        <taxon>Ciona</taxon>
    </lineage>
</organism>
<dbReference type="AlphaFoldDB" id="F6U8Y8"/>
<reference evidence="5" key="2">
    <citation type="journal article" date="2008" name="Genome Biol.">
        <title>Improved genome assembly and evidence-based global gene model set for the chordate Ciona intestinalis: new insight into intron and operon populations.</title>
        <authorList>
            <person name="Satou Y."/>
            <person name="Mineta K."/>
            <person name="Ogasawara M."/>
            <person name="Sasakura Y."/>
            <person name="Shoguchi E."/>
            <person name="Ueno K."/>
            <person name="Yamada L."/>
            <person name="Matsumoto J."/>
            <person name="Wasserscheid J."/>
            <person name="Dewar K."/>
            <person name="Wiley G.B."/>
            <person name="Macmil S.L."/>
            <person name="Roe B.A."/>
            <person name="Zeller R.W."/>
            <person name="Hastings K.E."/>
            <person name="Lemaire P."/>
            <person name="Lindquist E."/>
            <person name="Endo T."/>
            <person name="Hotta K."/>
            <person name="Inaba K."/>
        </authorList>
    </citation>
    <scope>NUCLEOTIDE SEQUENCE [LARGE SCALE GENOMIC DNA]</scope>
    <source>
        <strain evidence="5">wild type</strain>
    </source>
</reference>
<dbReference type="Proteomes" id="UP000008144">
    <property type="component" value="Chromosome 3"/>
</dbReference>
<evidence type="ECO:0000256" key="2">
    <source>
        <dbReference type="ARBA" id="ARBA00022737"/>
    </source>
</evidence>
<dbReference type="InterPro" id="IPR043451">
    <property type="entry name" value="Myocardin-like"/>
</dbReference>
<reference evidence="6" key="1">
    <citation type="journal article" date="2002" name="Science">
        <title>The draft genome of Ciona intestinalis: insights into chordate and vertebrate origins.</title>
        <authorList>
            <person name="Dehal P."/>
            <person name="Satou Y."/>
            <person name="Campbell R.K."/>
            <person name="Chapman J."/>
            <person name="Degnan B."/>
            <person name="De Tomaso A."/>
            <person name="Davidson B."/>
            <person name="Di Gregorio A."/>
            <person name="Gelpke M."/>
            <person name="Goodstein D.M."/>
            <person name="Harafuji N."/>
            <person name="Hastings K.E."/>
            <person name="Ho I."/>
            <person name="Hotta K."/>
            <person name="Huang W."/>
            <person name="Kawashima T."/>
            <person name="Lemaire P."/>
            <person name="Martinez D."/>
            <person name="Meinertzhagen I.A."/>
            <person name="Necula S."/>
            <person name="Nonaka M."/>
            <person name="Putnam N."/>
            <person name="Rash S."/>
            <person name="Saiga H."/>
            <person name="Satake M."/>
            <person name="Terry A."/>
            <person name="Yamada L."/>
            <person name="Wang H.G."/>
            <person name="Awazu S."/>
            <person name="Azumi K."/>
            <person name="Boore J."/>
            <person name="Branno M."/>
            <person name="Chin-Bow S."/>
            <person name="DeSantis R."/>
            <person name="Doyle S."/>
            <person name="Francino P."/>
            <person name="Keys D.N."/>
            <person name="Haga S."/>
            <person name="Hayashi H."/>
            <person name="Hino K."/>
            <person name="Imai K.S."/>
            <person name="Inaba K."/>
            <person name="Kano S."/>
            <person name="Kobayashi K."/>
            <person name="Kobayashi M."/>
            <person name="Lee B.I."/>
            <person name="Makabe K.W."/>
            <person name="Manohar C."/>
            <person name="Matassi G."/>
            <person name="Medina M."/>
            <person name="Mochizuki Y."/>
            <person name="Mount S."/>
            <person name="Morishita T."/>
            <person name="Miura S."/>
            <person name="Nakayama A."/>
            <person name="Nishizaka S."/>
            <person name="Nomoto H."/>
            <person name="Ohta F."/>
            <person name="Oishi K."/>
            <person name="Rigoutsos I."/>
            <person name="Sano M."/>
            <person name="Sasaki A."/>
            <person name="Sasakura Y."/>
            <person name="Shoguchi E."/>
            <person name="Shin-i T."/>
            <person name="Spagnuolo A."/>
            <person name="Stainier D."/>
            <person name="Suzuki M.M."/>
            <person name="Tassy O."/>
            <person name="Takatori N."/>
            <person name="Tokuoka M."/>
            <person name="Yagi K."/>
            <person name="Yoshizaki F."/>
            <person name="Wada S."/>
            <person name="Zhang C."/>
            <person name="Hyatt P.D."/>
            <person name="Larimer F."/>
            <person name="Detter C."/>
            <person name="Doggett N."/>
            <person name="Glavina T."/>
            <person name="Hawkins T."/>
            <person name="Richardson P."/>
            <person name="Lucas S."/>
            <person name="Kohara Y."/>
            <person name="Levine M."/>
            <person name="Satoh N."/>
            <person name="Rokhsar D.S."/>
        </authorList>
    </citation>
    <scope>NUCLEOTIDE SEQUENCE [LARGE SCALE GENOMIC DNA]</scope>
</reference>
<name>F6U8Y8_CIOIN</name>
<dbReference type="PANTHER" id="PTHR22793">
    <property type="entry name" value="MYOCARDIN-RELATED TRANSCRIPTION FACTOR-RELATED"/>
    <property type="match status" value="1"/>
</dbReference>
<evidence type="ECO:0008006" key="7">
    <source>
        <dbReference type="Google" id="ProtNLM"/>
    </source>
</evidence>
<feature type="repeat" description="RPEL" evidence="4">
    <location>
        <begin position="103"/>
        <end position="128"/>
    </location>
</feature>
<evidence type="ECO:0000256" key="4">
    <source>
        <dbReference type="PROSITE-ProRule" id="PRU00401"/>
    </source>
</evidence>
<dbReference type="PROSITE" id="PS51073">
    <property type="entry name" value="RPEL"/>
    <property type="match status" value="2"/>
</dbReference>
<dbReference type="PANTHER" id="PTHR22793:SF12">
    <property type="entry name" value="MYOCARDIN-RELATED TRANSCRIPTION FACTOR, ISOFORM H"/>
    <property type="match status" value="1"/>
</dbReference>
<feature type="repeat" description="RPEL" evidence="4">
    <location>
        <begin position="59"/>
        <end position="84"/>
    </location>
</feature>
<reference evidence="5" key="3">
    <citation type="submission" date="2025-08" db="UniProtKB">
        <authorList>
            <consortium name="Ensembl"/>
        </authorList>
    </citation>
    <scope>IDENTIFICATION</scope>
</reference>
<evidence type="ECO:0000313" key="6">
    <source>
        <dbReference type="Proteomes" id="UP000008144"/>
    </source>
</evidence>
<dbReference type="GO" id="GO:0005634">
    <property type="term" value="C:nucleus"/>
    <property type="evidence" value="ECO:0007669"/>
    <property type="project" value="UniProtKB-SubCell"/>
</dbReference>
<sequence length="302" mass="34499">MSEDNCEEDFGYRKNALALRLQQRRSRKVLAEQGIIPPLKSPGTYFEQVQRLQRAKKEDYLNRAIQIRPDRDMLVQKHILEDTVAAGSIVASQKDLKKAKLVDDLNDKIAFRPGVIELVERNIFPANDDIHEAIKDLGGHVQYKKIADFMEEDSSDALSPDQHPPLTSSPPLILQLATTTTAIASVDKISSFQTFSFRILLQAKADHNFSKSSTTSIFTQNTFMALQGSKLNQTNIGIPRISNARRKKEKPKMKKFKYHQYVPPDMQGKDKDLPNLQGDTPYSRLLQQQQLYLQFQIMNNQR</sequence>
<dbReference type="EMBL" id="EAAA01001699">
    <property type="status" value="NOT_ANNOTATED_CDS"/>
    <property type="molecule type" value="Genomic_DNA"/>
</dbReference>
<dbReference type="HOGENOM" id="CLU_047015_0_0_1"/>
<keyword evidence="2" id="KW-0677">Repeat</keyword>
<dbReference type="STRING" id="7719.ENSCINP00000019428"/>
<accession>F6U8Y8</accession>
<dbReference type="InParanoid" id="F6U8Y8"/>
<keyword evidence="6" id="KW-1185">Reference proteome</keyword>
<dbReference type="GeneTree" id="ENSGT00950000182979"/>
<proteinExistence type="predicted"/>